<sequence length="199" mass="23362">MKITSFGEELKSLRKHVGIPSKVLSQKVGKAVTYVSQLERNIIKNPSYSTCLQILMELGLTEEDAKKMLNYYDIRSKEEKQADLELGIQLDKELSLKINSNYYSKKFEEVERKKQLFLQLADKQLETLGQFDYSRADIIISNFIELFQSEEKSDFLFSLFENNFSKLDYSEMQLILSTVDKDYKKIMNKKFIKAMEEEK</sequence>
<dbReference type="PROSITE" id="PS50943">
    <property type="entry name" value="HTH_CROC1"/>
    <property type="match status" value="1"/>
</dbReference>
<dbReference type="InterPro" id="IPR010982">
    <property type="entry name" value="Lambda_DNA-bd_dom_sf"/>
</dbReference>
<dbReference type="InterPro" id="IPR001387">
    <property type="entry name" value="Cro/C1-type_HTH"/>
</dbReference>
<accession>A0A3T0KNL4</accession>
<feature type="domain" description="HTH cro/C1-type" evidence="1">
    <location>
        <begin position="10"/>
        <end position="65"/>
    </location>
</feature>
<dbReference type="KEGG" id="pasa:BAOM_1386"/>
<reference evidence="2 3" key="1">
    <citation type="submission" date="2018-01" db="EMBL/GenBank/DDBJ databases">
        <title>Bacillus asahii Genome sequencing and assembly.</title>
        <authorList>
            <person name="Jiang H."/>
            <person name="Feng Y."/>
            <person name="Zhao F."/>
            <person name="Lin X."/>
        </authorList>
    </citation>
    <scope>NUCLEOTIDE SEQUENCE [LARGE SCALE GENOMIC DNA]</scope>
    <source>
        <strain evidence="2 3">OM18</strain>
    </source>
</reference>
<dbReference type="RefSeq" id="WP_127759570.1">
    <property type="nucleotide sequence ID" value="NZ_CP026095.1"/>
</dbReference>
<proteinExistence type="predicted"/>
<gene>
    <name evidence="2" type="ORF">BAOM_1386</name>
</gene>
<dbReference type="AlphaFoldDB" id="A0A3T0KNL4"/>
<protein>
    <recommendedName>
        <fullName evidence="1">HTH cro/C1-type domain-containing protein</fullName>
    </recommendedName>
</protein>
<dbReference type="Proteomes" id="UP000283095">
    <property type="component" value="Chromosome"/>
</dbReference>
<evidence type="ECO:0000313" key="2">
    <source>
        <dbReference type="EMBL" id="AZV41996.1"/>
    </source>
</evidence>
<evidence type="ECO:0000259" key="1">
    <source>
        <dbReference type="PROSITE" id="PS50943"/>
    </source>
</evidence>
<dbReference type="SUPFAM" id="SSF47413">
    <property type="entry name" value="lambda repressor-like DNA-binding domains"/>
    <property type="match status" value="1"/>
</dbReference>
<dbReference type="EMBL" id="CP026095">
    <property type="protein sequence ID" value="AZV41996.1"/>
    <property type="molecule type" value="Genomic_DNA"/>
</dbReference>
<dbReference type="Pfam" id="PF01381">
    <property type="entry name" value="HTH_3"/>
    <property type="match status" value="1"/>
</dbReference>
<dbReference type="CDD" id="cd00093">
    <property type="entry name" value="HTH_XRE"/>
    <property type="match status" value="1"/>
</dbReference>
<evidence type="ECO:0000313" key="3">
    <source>
        <dbReference type="Proteomes" id="UP000283095"/>
    </source>
</evidence>
<dbReference type="Gene3D" id="1.10.260.40">
    <property type="entry name" value="lambda repressor-like DNA-binding domains"/>
    <property type="match status" value="1"/>
</dbReference>
<name>A0A3T0KNL4_9BACI</name>
<organism evidence="2 3">
    <name type="scientific">Peribacillus asahii</name>
    <dbReference type="NCBI Taxonomy" id="228899"/>
    <lineage>
        <taxon>Bacteria</taxon>
        <taxon>Bacillati</taxon>
        <taxon>Bacillota</taxon>
        <taxon>Bacilli</taxon>
        <taxon>Bacillales</taxon>
        <taxon>Bacillaceae</taxon>
        <taxon>Peribacillus</taxon>
    </lineage>
</organism>
<dbReference type="OrthoDB" id="2934970at2"/>
<dbReference type="GO" id="GO:0003677">
    <property type="term" value="F:DNA binding"/>
    <property type="evidence" value="ECO:0007669"/>
    <property type="project" value="InterPro"/>
</dbReference>